<protein>
    <recommendedName>
        <fullName evidence="3">PilZ domain-containing protein</fullName>
    </recommendedName>
</protein>
<dbReference type="EMBL" id="JBHSTP010000001">
    <property type="protein sequence ID" value="MFC6355081.1"/>
    <property type="molecule type" value="Genomic_DNA"/>
</dbReference>
<reference evidence="2" key="1">
    <citation type="journal article" date="2019" name="Int. J. Syst. Evol. Microbiol.">
        <title>The Global Catalogue of Microorganisms (GCM) 10K type strain sequencing project: providing services to taxonomists for standard genome sequencing and annotation.</title>
        <authorList>
            <consortium name="The Broad Institute Genomics Platform"/>
            <consortium name="The Broad Institute Genome Sequencing Center for Infectious Disease"/>
            <person name="Wu L."/>
            <person name="Ma J."/>
        </authorList>
    </citation>
    <scope>NUCLEOTIDE SEQUENCE [LARGE SCALE GENOMIC DNA]</scope>
    <source>
        <strain evidence="2">CCUG 43304</strain>
    </source>
</reference>
<organism evidence="1 2">
    <name type="scientific">Luethyella okanaganae</name>
    <dbReference type="NCBI Taxonomy" id="69372"/>
    <lineage>
        <taxon>Bacteria</taxon>
        <taxon>Bacillati</taxon>
        <taxon>Actinomycetota</taxon>
        <taxon>Actinomycetes</taxon>
        <taxon>Micrococcales</taxon>
        <taxon>Microbacteriaceae</taxon>
        <taxon>Luethyella</taxon>
    </lineage>
</organism>
<gene>
    <name evidence="1" type="ORF">ACFQB0_03005</name>
</gene>
<comment type="caution">
    <text evidence="1">The sequence shown here is derived from an EMBL/GenBank/DDBJ whole genome shotgun (WGS) entry which is preliminary data.</text>
</comment>
<proteinExistence type="predicted"/>
<evidence type="ECO:0000313" key="2">
    <source>
        <dbReference type="Proteomes" id="UP001596306"/>
    </source>
</evidence>
<dbReference type="RefSeq" id="WP_386727412.1">
    <property type="nucleotide sequence ID" value="NZ_JBHSTP010000001.1"/>
</dbReference>
<name>A0ABW1VDI0_9MICO</name>
<sequence>MSVGKPESGALNVGRRGYRVCMLRAVDPHDSPSESAYRVPWRIDRGAAPRYELLNVGHERLVGIHLALLGTGALIWGLPTALSPGQRFSFILHSDDPSRATVVLVRWFRPDGAEYLWRVSF</sequence>
<dbReference type="Proteomes" id="UP001596306">
    <property type="component" value="Unassembled WGS sequence"/>
</dbReference>
<keyword evidence="2" id="KW-1185">Reference proteome</keyword>
<evidence type="ECO:0000313" key="1">
    <source>
        <dbReference type="EMBL" id="MFC6355081.1"/>
    </source>
</evidence>
<accession>A0ABW1VDI0</accession>
<evidence type="ECO:0008006" key="3">
    <source>
        <dbReference type="Google" id="ProtNLM"/>
    </source>
</evidence>